<dbReference type="Pfam" id="PF01551">
    <property type="entry name" value="Peptidase_M23"/>
    <property type="match status" value="1"/>
</dbReference>
<dbReference type="CDD" id="cd12797">
    <property type="entry name" value="M23_peptidase"/>
    <property type="match status" value="1"/>
</dbReference>
<evidence type="ECO:0000259" key="3">
    <source>
        <dbReference type="Pfam" id="PF01832"/>
    </source>
</evidence>
<reference evidence="4 5" key="1">
    <citation type="submission" date="2024-02" db="EMBL/GenBank/DDBJ databases">
        <title>Herpetosiphon gulosus NBRC 112829.</title>
        <authorList>
            <person name="Ichikawa N."/>
            <person name="Katano-Makiyama Y."/>
            <person name="Hidaka K."/>
        </authorList>
    </citation>
    <scope>NUCLEOTIDE SEQUENCE [LARGE SCALE GENOMIC DNA]</scope>
    <source>
        <strain evidence="4 5">NBRC 112829</strain>
    </source>
</reference>
<proteinExistence type="predicted"/>
<name>A0ABP9XA65_9CHLR</name>
<dbReference type="InterPro" id="IPR050570">
    <property type="entry name" value="Cell_wall_metabolism_enzyme"/>
</dbReference>
<feature type="domain" description="M23ase beta-sheet core" evidence="2">
    <location>
        <begin position="790"/>
        <end position="895"/>
    </location>
</feature>
<comment type="caution">
    <text evidence="4">The sequence shown here is derived from an EMBL/GenBank/DDBJ whole genome shotgun (WGS) entry which is preliminary data.</text>
</comment>
<feature type="domain" description="Mannosyl-glycoprotein endo-beta-N-acetylglucosamidase-like" evidence="3">
    <location>
        <begin position="951"/>
        <end position="1068"/>
    </location>
</feature>
<evidence type="ECO:0000256" key="1">
    <source>
        <dbReference type="SAM" id="MobiDB-lite"/>
    </source>
</evidence>
<dbReference type="InterPro" id="IPR002901">
    <property type="entry name" value="MGlyc_endo_b_GlcNAc-like_dom"/>
</dbReference>
<sequence>MTPNKKIGIDLTLEGNARLEGMTRGIEGMRERLRHFIQDSGQIQRTWANIRDTMGAVAAKAAMDTAQRFAGHYAQKFSAGTVFNETMSGQAAYKQRVISIDAEARAVKALGAEYAQFRREYMATRSAYGFSGNQVQALASMNAQTLGRANISQLPDAMKVQQGFARGYGMDAVASGQLFNQAARAGITTGGGDTNPRDFAALIADAVSQGRMGGREEEVMQSLTTLSQSINQQRVDVAGTSQAASMLAMMNATNIRGLQGNQGASLLGQVNSAIQNPNGDVGNLHMYQALTGGRGGMRLGQYEYLKEEGLTGVGATGKTNFQALMEYNAQQSKGMDKYSGLMLQSKSLGVSMHQAEALTNTFMQGGKFNSMAMGNLQTKLGADLTKVDPSTWAMLAELSNGGDVGAIAKEFNQLTDGKVTASTTMDRDALFKQIADYGKQNIAMSEGQRREKIDNDIALAAENAGAKLYELEKASDQLKAKFMEIAGGAPGIAGGLLPTFLASAGGSLLPAAGQWALGKGGGGLLSGLKGLFGGGAGGAATTGGATGTSVAATGGSGILSGVGAFAGGLAMAGGSVVGASEFSHGVLDTERFLGGYHRSAIGQGASRLFSGDVGLGELASAGKTVITSPVGVLGGLGGGLTNLITGNGSFKEGYNNTFDDLMGAIGVESDGQRQREAQRAYEQEQRRIQRDLSHAFVDTFKTVLKDRESELSQSVLGGIKKGLGALPAGGILGSALNNLTGGQLSPAASGNLPADVQSPAGSGMSGAVNSMVSGGKIISGWGDARPNGRSHQGIDISGNAGQAIRAPSDGEVTYSGWNELGGYYVQYKDNEGRQHYFAHMQDKPTLAAGDKIKAGQSIGRVGRTGYGKQEGTLLPESIPTHLHYQVSKPDGKTWVDPKQELGHWQAPTQPSSKPSIAASGGMGGTGGTGQTSSKAIDSVLSGTGMEGQGSTIQALSQKYGVPAELALAMWRKEAEFAKPDSIAGRQNNPGNMIYTGKWGDKQSNNRFAQFDTMEQGMEAWFKLMSSDLYKPFIDKGDYAGLLNKYAPPSENDTGLYHKQLLQWMQDYQGKIKSSAGGEWSTQNRLYELHKDETVIPAPIARPMRKFFEQISTNDNYLTPANPATRNAAAAAALRISIDPISVVVNGQPQTVKATGKWEPFEGINAFAIA</sequence>
<gene>
    <name evidence="4" type="ORF">Hgul01_05283</name>
</gene>
<evidence type="ECO:0008006" key="6">
    <source>
        <dbReference type="Google" id="ProtNLM"/>
    </source>
</evidence>
<evidence type="ECO:0000313" key="5">
    <source>
        <dbReference type="Proteomes" id="UP001428290"/>
    </source>
</evidence>
<feature type="region of interest" description="Disordered" evidence="1">
    <location>
        <begin position="903"/>
        <end position="935"/>
    </location>
</feature>
<dbReference type="SUPFAM" id="SSF51261">
    <property type="entry name" value="Duplicated hybrid motif"/>
    <property type="match status" value="1"/>
</dbReference>
<dbReference type="Pfam" id="PF01832">
    <property type="entry name" value="Glucosaminidase"/>
    <property type="match status" value="1"/>
</dbReference>
<dbReference type="InterPro" id="IPR016047">
    <property type="entry name" value="M23ase_b-sheet_dom"/>
</dbReference>
<feature type="compositionally biased region" description="Gly residues" evidence="1">
    <location>
        <begin position="920"/>
        <end position="929"/>
    </location>
</feature>
<evidence type="ECO:0000259" key="2">
    <source>
        <dbReference type="Pfam" id="PF01551"/>
    </source>
</evidence>
<keyword evidence="5" id="KW-1185">Reference proteome</keyword>
<evidence type="ECO:0000313" key="4">
    <source>
        <dbReference type="EMBL" id="GAA5531458.1"/>
    </source>
</evidence>
<dbReference type="Proteomes" id="UP001428290">
    <property type="component" value="Unassembled WGS sequence"/>
</dbReference>
<dbReference type="EMBL" id="BAABRU010000052">
    <property type="protein sequence ID" value="GAA5531458.1"/>
    <property type="molecule type" value="Genomic_DNA"/>
</dbReference>
<dbReference type="PANTHER" id="PTHR21666:SF270">
    <property type="entry name" value="MUREIN HYDROLASE ACTIVATOR ENVC"/>
    <property type="match status" value="1"/>
</dbReference>
<accession>A0ABP9XA65</accession>
<protein>
    <recommendedName>
        <fullName evidence="6">Peptidase M23 domain-containing protein</fullName>
    </recommendedName>
</protein>
<organism evidence="4 5">
    <name type="scientific">Herpetosiphon gulosus</name>
    <dbReference type="NCBI Taxonomy" id="1973496"/>
    <lineage>
        <taxon>Bacteria</taxon>
        <taxon>Bacillati</taxon>
        <taxon>Chloroflexota</taxon>
        <taxon>Chloroflexia</taxon>
        <taxon>Herpetosiphonales</taxon>
        <taxon>Herpetosiphonaceae</taxon>
        <taxon>Herpetosiphon</taxon>
    </lineage>
</organism>
<feature type="region of interest" description="Disordered" evidence="1">
    <location>
        <begin position="779"/>
        <end position="807"/>
    </location>
</feature>
<dbReference type="Gene3D" id="2.70.70.10">
    <property type="entry name" value="Glucose Permease (Domain IIA)"/>
    <property type="match status" value="1"/>
</dbReference>
<dbReference type="PANTHER" id="PTHR21666">
    <property type="entry name" value="PEPTIDASE-RELATED"/>
    <property type="match status" value="1"/>
</dbReference>
<dbReference type="InterPro" id="IPR011055">
    <property type="entry name" value="Dup_hybrid_motif"/>
</dbReference>